<keyword evidence="3" id="KW-1185">Reference proteome</keyword>
<gene>
    <name evidence="2" type="ORF">EHYA_02873</name>
</gene>
<dbReference type="OrthoDB" id="4323079at2"/>
<dbReference type="RefSeq" id="WP_126637345.1">
    <property type="nucleotide sequence ID" value="NZ_BIFH01000017.1"/>
</dbReference>
<sequence length="277" mass="27893">MSSSSDAASPLPARTPGLPTRVPQPRQGGRHRRPDSHELPEAAKPLILAVPGPANGELLALVGEVALLAGADLPGLDIRPVVIEEDGTDLAAVLHGAPAAVVVPLLLGPNAAATARTDAALAAAEGEFQRCGVLGPHPLLAEVLHERLSEAGLARADRARLFSVATAAEGIVLVTDGGPEAVAAAEVTGVLLAARLALPVMTADLGDPKTVVAAAERLREMGAGSIALAPHILGPDVEAGRIAEVAEQAGCTAAGPIGAHTAVARLILHKYLEACGR</sequence>
<evidence type="ECO:0000256" key="1">
    <source>
        <dbReference type="SAM" id="MobiDB-lite"/>
    </source>
</evidence>
<dbReference type="Gene3D" id="3.40.50.1400">
    <property type="match status" value="1"/>
</dbReference>
<comment type="caution">
    <text evidence="2">The sequence shown here is derived from an EMBL/GenBank/DDBJ whole genome shotgun (WGS) entry which is preliminary data.</text>
</comment>
<dbReference type="EMBL" id="BIFH01000017">
    <property type="protein sequence ID" value="GCD95203.1"/>
    <property type="molecule type" value="Genomic_DNA"/>
</dbReference>
<name>A0A401YKS0_9ACTN</name>
<reference evidence="2 3" key="1">
    <citation type="submission" date="2018-12" db="EMBL/GenBank/DDBJ databases">
        <title>Draft genome sequence of Embleya hyalina NBRC 13850T.</title>
        <authorList>
            <person name="Komaki H."/>
            <person name="Hosoyama A."/>
            <person name="Kimura A."/>
            <person name="Ichikawa N."/>
            <person name="Tamura T."/>
        </authorList>
    </citation>
    <scope>NUCLEOTIDE SEQUENCE [LARGE SCALE GENOMIC DNA]</scope>
    <source>
        <strain evidence="2 3">NBRC 13850</strain>
    </source>
</reference>
<accession>A0A401YKS0</accession>
<protein>
    <recommendedName>
        <fullName evidence="4">Cobalamin biosynthesis protein CbiX</fullName>
    </recommendedName>
</protein>
<dbReference type="AlphaFoldDB" id="A0A401YKS0"/>
<evidence type="ECO:0000313" key="2">
    <source>
        <dbReference type="EMBL" id="GCD95203.1"/>
    </source>
</evidence>
<evidence type="ECO:0000313" key="3">
    <source>
        <dbReference type="Proteomes" id="UP000286931"/>
    </source>
</evidence>
<proteinExistence type="predicted"/>
<dbReference type="Proteomes" id="UP000286931">
    <property type="component" value="Unassembled WGS sequence"/>
</dbReference>
<organism evidence="2 3">
    <name type="scientific">Embleya hyalina</name>
    <dbReference type="NCBI Taxonomy" id="516124"/>
    <lineage>
        <taxon>Bacteria</taxon>
        <taxon>Bacillati</taxon>
        <taxon>Actinomycetota</taxon>
        <taxon>Actinomycetes</taxon>
        <taxon>Kitasatosporales</taxon>
        <taxon>Streptomycetaceae</taxon>
        <taxon>Embleya</taxon>
    </lineage>
</organism>
<evidence type="ECO:0008006" key="4">
    <source>
        <dbReference type="Google" id="ProtNLM"/>
    </source>
</evidence>
<feature type="region of interest" description="Disordered" evidence="1">
    <location>
        <begin position="1"/>
        <end position="40"/>
    </location>
</feature>